<dbReference type="AlphaFoldDB" id="A0A497XSS9"/>
<evidence type="ECO:0000313" key="8">
    <source>
        <dbReference type="Proteomes" id="UP000267841"/>
    </source>
</evidence>
<sequence>MSEEKKEEKGLREEARDLFKLFFEKSKDIQKATSQTIKELTDKTFKGMQPSKEKVKEITEGILEGIQDVRKDVGGRFESVVRTLQELTGKATASVREVITGVLEGVEEVSEKEKREECLRYIKERRSITFFDPNREVPDEVLIEILNTAALAPSGYNIQPWEVIVVKSKDKKRKLKDICYGQQKAEDASANIVVIANLNAAEEHVDRVLDSWVELGYIQRKDRNTLREQILSGWKSPEKRKRKAIRDSAFFAMSVMIIARYFGLETHPMEGFDEAKLKKFLGIGKDKLVPLIIAIGYKHPEKELLPRAYRFKFEEFGKII</sequence>
<proteinExistence type="inferred from homology"/>
<evidence type="ECO:0000256" key="1">
    <source>
        <dbReference type="ARBA" id="ARBA00001917"/>
    </source>
</evidence>
<evidence type="ECO:0000256" key="4">
    <source>
        <dbReference type="ARBA" id="ARBA00022643"/>
    </source>
</evidence>
<keyword evidence="8" id="KW-1185">Reference proteome</keyword>
<keyword evidence="5" id="KW-0560">Oxidoreductase</keyword>
<evidence type="ECO:0000256" key="2">
    <source>
        <dbReference type="ARBA" id="ARBA00007118"/>
    </source>
</evidence>
<feature type="domain" description="Nitroreductase" evidence="6">
    <location>
        <begin position="122"/>
        <end position="297"/>
    </location>
</feature>
<dbReference type="InterPro" id="IPR000415">
    <property type="entry name" value="Nitroreductase-like"/>
</dbReference>
<dbReference type="Gene3D" id="1.20.120.20">
    <property type="entry name" value="Apolipoprotein"/>
    <property type="match status" value="1"/>
</dbReference>
<protein>
    <submittedName>
        <fullName evidence="7">Nitroreductase</fullName>
    </submittedName>
</protein>
<reference evidence="7 8" key="1">
    <citation type="submission" date="2018-10" db="EMBL/GenBank/DDBJ databases">
        <title>Genomic Encyclopedia of Archaeal and Bacterial Type Strains, Phase II (KMG-II): from individual species to whole genera.</title>
        <authorList>
            <person name="Goeker M."/>
        </authorList>
    </citation>
    <scope>NUCLEOTIDE SEQUENCE [LARGE SCALE GENOMIC DNA]</scope>
    <source>
        <strain evidence="7 8">DSM 16510</strain>
    </source>
</reference>
<evidence type="ECO:0000256" key="5">
    <source>
        <dbReference type="ARBA" id="ARBA00023002"/>
    </source>
</evidence>
<dbReference type="SUPFAM" id="SSF55469">
    <property type="entry name" value="FMN-dependent nitroreductase-like"/>
    <property type="match status" value="1"/>
</dbReference>
<name>A0A497XSS9_9AQUI</name>
<keyword evidence="3" id="KW-0285">Flavoprotein</keyword>
<dbReference type="Pfam" id="PF00881">
    <property type="entry name" value="Nitroreductase"/>
    <property type="match status" value="1"/>
</dbReference>
<dbReference type="GO" id="GO:0016491">
    <property type="term" value="F:oxidoreductase activity"/>
    <property type="evidence" value="ECO:0007669"/>
    <property type="project" value="UniProtKB-KW"/>
</dbReference>
<keyword evidence="4" id="KW-0288">FMN</keyword>
<gene>
    <name evidence="7" type="ORF">BCF55_1519</name>
</gene>
<comment type="similarity">
    <text evidence="2">Belongs to the nitroreductase family.</text>
</comment>
<accession>A0A497XSS9</accession>
<dbReference type="Gene3D" id="3.40.109.10">
    <property type="entry name" value="NADH Oxidase"/>
    <property type="match status" value="1"/>
</dbReference>
<evidence type="ECO:0000259" key="6">
    <source>
        <dbReference type="Pfam" id="PF00881"/>
    </source>
</evidence>
<dbReference type="Proteomes" id="UP000267841">
    <property type="component" value="Unassembled WGS sequence"/>
</dbReference>
<dbReference type="EMBL" id="RCCJ01000001">
    <property type="protein sequence ID" value="RLJ71220.1"/>
    <property type="molecule type" value="Genomic_DNA"/>
</dbReference>
<evidence type="ECO:0000256" key="3">
    <source>
        <dbReference type="ARBA" id="ARBA00022630"/>
    </source>
</evidence>
<dbReference type="InterPro" id="IPR029479">
    <property type="entry name" value="Nitroreductase"/>
</dbReference>
<organism evidence="7 8">
    <name type="scientific">Hydrogenivirga caldilitoris</name>
    <dbReference type="NCBI Taxonomy" id="246264"/>
    <lineage>
        <taxon>Bacteria</taxon>
        <taxon>Pseudomonadati</taxon>
        <taxon>Aquificota</taxon>
        <taxon>Aquificia</taxon>
        <taxon>Aquificales</taxon>
        <taxon>Aquificaceae</taxon>
        <taxon>Hydrogenivirga</taxon>
    </lineage>
</organism>
<comment type="cofactor">
    <cofactor evidence="1">
        <name>FMN</name>
        <dbReference type="ChEBI" id="CHEBI:58210"/>
    </cofactor>
</comment>
<comment type="caution">
    <text evidence="7">The sequence shown here is derived from an EMBL/GenBank/DDBJ whole genome shotgun (WGS) entry which is preliminary data.</text>
</comment>
<dbReference type="PANTHER" id="PTHR43673:SF2">
    <property type="entry name" value="NITROREDUCTASE"/>
    <property type="match status" value="1"/>
</dbReference>
<dbReference type="PANTHER" id="PTHR43673">
    <property type="entry name" value="NAD(P)H NITROREDUCTASE YDGI-RELATED"/>
    <property type="match status" value="1"/>
</dbReference>
<evidence type="ECO:0000313" key="7">
    <source>
        <dbReference type="EMBL" id="RLJ71220.1"/>
    </source>
</evidence>
<dbReference type="RefSeq" id="WP_245960416.1">
    <property type="nucleotide sequence ID" value="NZ_RCCJ01000001.1"/>
</dbReference>